<organism evidence="2 3">
    <name type="scientific">Chelativorans composti</name>
    <dbReference type="NCBI Taxonomy" id="768533"/>
    <lineage>
        <taxon>Bacteria</taxon>
        <taxon>Pseudomonadati</taxon>
        <taxon>Pseudomonadota</taxon>
        <taxon>Alphaproteobacteria</taxon>
        <taxon>Hyphomicrobiales</taxon>
        <taxon>Phyllobacteriaceae</taxon>
        <taxon>Chelativorans</taxon>
    </lineage>
</organism>
<feature type="transmembrane region" description="Helical" evidence="1">
    <location>
        <begin position="72"/>
        <end position="93"/>
    </location>
</feature>
<protein>
    <submittedName>
        <fullName evidence="2">Uncharacterized protein</fullName>
    </submittedName>
</protein>
<keyword evidence="1" id="KW-1133">Transmembrane helix</keyword>
<name>A0ABW5DFR2_9HYPH</name>
<evidence type="ECO:0000313" key="2">
    <source>
        <dbReference type="EMBL" id="MFD2259767.1"/>
    </source>
</evidence>
<gene>
    <name evidence="2" type="ORF">ACFSMZ_08305</name>
</gene>
<comment type="caution">
    <text evidence="2">The sequence shown here is derived from an EMBL/GenBank/DDBJ whole genome shotgun (WGS) entry which is preliminary data.</text>
</comment>
<keyword evidence="1" id="KW-0472">Membrane</keyword>
<keyword evidence="1" id="KW-0812">Transmembrane</keyword>
<dbReference type="Proteomes" id="UP001597373">
    <property type="component" value="Unassembled WGS sequence"/>
</dbReference>
<evidence type="ECO:0000256" key="1">
    <source>
        <dbReference type="SAM" id="Phobius"/>
    </source>
</evidence>
<accession>A0ABW5DFR2</accession>
<dbReference type="RefSeq" id="WP_345099421.1">
    <property type="nucleotide sequence ID" value="NZ_BAABGS010000060.1"/>
</dbReference>
<evidence type="ECO:0000313" key="3">
    <source>
        <dbReference type="Proteomes" id="UP001597373"/>
    </source>
</evidence>
<keyword evidence="3" id="KW-1185">Reference proteome</keyword>
<proteinExistence type="predicted"/>
<dbReference type="EMBL" id="JBHUIR010000024">
    <property type="protein sequence ID" value="MFD2259767.1"/>
    <property type="molecule type" value="Genomic_DNA"/>
</dbReference>
<reference evidence="3" key="1">
    <citation type="journal article" date="2019" name="Int. J. Syst. Evol. Microbiol.">
        <title>The Global Catalogue of Microorganisms (GCM) 10K type strain sequencing project: providing services to taxonomists for standard genome sequencing and annotation.</title>
        <authorList>
            <consortium name="The Broad Institute Genomics Platform"/>
            <consortium name="The Broad Institute Genome Sequencing Center for Infectious Disease"/>
            <person name="Wu L."/>
            <person name="Ma J."/>
        </authorList>
    </citation>
    <scope>NUCLEOTIDE SEQUENCE [LARGE SCALE GENOMIC DNA]</scope>
    <source>
        <strain evidence="3">KCTC 23707</strain>
    </source>
</reference>
<sequence>MRFICTILSFFLLAIGVVLAVVDATRSIAAHEWVFTPLSDSWQSVAPGLLASVEAALRSSSATGLWDAVNAFVLQAPGWAVFFVLGLLFMLAAGRRKKPHEFAHGFH</sequence>